<name>A0A8D8TR21_9HEMI</name>
<evidence type="ECO:0000313" key="2">
    <source>
        <dbReference type="EMBL" id="CAG6688587.1"/>
    </source>
</evidence>
<protein>
    <submittedName>
        <fullName evidence="2">Uncharacterized protein</fullName>
    </submittedName>
</protein>
<sequence length="105" mass="11901">MRFSFSFPLFTSSSSAILVSSNRLSSLYRLLLNELELLMTVSIEELELSSSEGAMLYNSCFSIFSMVFFRVSIVIIIPSFSISSALILWDRVFSLVSCLFIKLFI</sequence>
<reference evidence="2" key="1">
    <citation type="submission" date="2021-05" db="EMBL/GenBank/DDBJ databases">
        <authorList>
            <person name="Alioto T."/>
            <person name="Alioto T."/>
            <person name="Gomez Garrido J."/>
        </authorList>
    </citation>
    <scope>NUCLEOTIDE SEQUENCE</scope>
</reference>
<keyword evidence="1" id="KW-0812">Transmembrane</keyword>
<evidence type="ECO:0000256" key="1">
    <source>
        <dbReference type="SAM" id="Phobius"/>
    </source>
</evidence>
<keyword evidence="1" id="KW-1133">Transmembrane helix</keyword>
<keyword evidence="1" id="KW-0472">Membrane</keyword>
<organism evidence="2">
    <name type="scientific">Cacopsylla melanoneura</name>
    <dbReference type="NCBI Taxonomy" id="428564"/>
    <lineage>
        <taxon>Eukaryota</taxon>
        <taxon>Metazoa</taxon>
        <taxon>Ecdysozoa</taxon>
        <taxon>Arthropoda</taxon>
        <taxon>Hexapoda</taxon>
        <taxon>Insecta</taxon>
        <taxon>Pterygota</taxon>
        <taxon>Neoptera</taxon>
        <taxon>Paraneoptera</taxon>
        <taxon>Hemiptera</taxon>
        <taxon>Sternorrhyncha</taxon>
        <taxon>Psylloidea</taxon>
        <taxon>Psyllidae</taxon>
        <taxon>Psyllinae</taxon>
        <taxon>Cacopsylla</taxon>
    </lineage>
</organism>
<dbReference type="EMBL" id="HBUF01287466">
    <property type="protein sequence ID" value="CAG6688587.1"/>
    <property type="molecule type" value="Transcribed_RNA"/>
</dbReference>
<dbReference type="AlphaFoldDB" id="A0A8D8TR21"/>
<feature type="transmembrane region" description="Helical" evidence="1">
    <location>
        <begin position="55"/>
        <end position="80"/>
    </location>
</feature>
<accession>A0A8D8TR21</accession>
<proteinExistence type="predicted"/>